<dbReference type="Gene3D" id="1.20.120.450">
    <property type="entry name" value="dinb family like domain"/>
    <property type="match status" value="1"/>
</dbReference>
<protein>
    <submittedName>
        <fullName evidence="1">DUF1993 domain-containing protein</fullName>
    </submittedName>
</protein>
<dbReference type="SUPFAM" id="SSF109854">
    <property type="entry name" value="DinB/YfiT-like putative metalloenzymes"/>
    <property type="match status" value="1"/>
</dbReference>
<keyword evidence="2" id="KW-1185">Reference proteome</keyword>
<dbReference type="PANTHER" id="PTHR36922">
    <property type="entry name" value="BLL2446 PROTEIN"/>
    <property type="match status" value="1"/>
</dbReference>
<dbReference type="AlphaFoldDB" id="A0A850HBR0"/>
<comment type="caution">
    <text evidence="1">The sequence shown here is derived from an EMBL/GenBank/DDBJ whole genome shotgun (WGS) entry which is preliminary data.</text>
</comment>
<dbReference type="Pfam" id="PF09351">
    <property type="entry name" value="DUF1993"/>
    <property type="match status" value="1"/>
</dbReference>
<gene>
    <name evidence="1" type="ORF">HUV48_05740</name>
</gene>
<proteinExistence type="predicted"/>
<dbReference type="RefSeq" id="WP_176266844.1">
    <property type="nucleotide sequence ID" value="NZ_JABWGV010000002.1"/>
</dbReference>
<dbReference type="Proteomes" id="UP000561438">
    <property type="component" value="Unassembled WGS sequence"/>
</dbReference>
<dbReference type="InterPro" id="IPR034660">
    <property type="entry name" value="DinB/YfiT-like"/>
</dbReference>
<name>A0A850HBR0_9SPHN</name>
<sequence>MSLATMLVPTYLNMLGALSAWLEKGKQQGFDMDALMAERLADDMFPLATQVRFSCVQALEGVHRLGGKDFPPLVSELLAEGREAENAAGSLEAAQSRIAQTIEMVREVAVDIGEGDPERALEHAIPTGLVFDFTAEQYARDWALGQFYFHVMIAYAILRSRGADLGKADYVVHLFPFIRPGTMPEVAG</sequence>
<reference evidence="1 2" key="1">
    <citation type="submission" date="2020-06" db="EMBL/GenBank/DDBJ databases">
        <title>Altererythrobacter sp. HHU K3-1.</title>
        <authorList>
            <person name="Zhang D."/>
            <person name="Xue H."/>
        </authorList>
    </citation>
    <scope>NUCLEOTIDE SEQUENCE [LARGE SCALE GENOMIC DNA]</scope>
    <source>
        <strain evidence="1 2">HHU K3-1</strain>
    </source>
</reference>
<dbReference type="InterPro" id="IPR018531">
    <property type="entry name" value="DUF1993"/>
</dbReference>
<dbReference type="PANTHER" id="PTHR36922:SF1">
    <property type="entry name" value="DUF1993 DOMAIN-CONTAINING PROTEIN"/>
    <property type="match status" value="1"/>
</dbReference>
<evidence type="ECO:0000313" key="1">
    <source>
        <dbReference type="EMBL" id="NVD44519.1"/>
    </source>
</evidence>
<evidence type="ECO:0000313" key="2">
    <source>
        <dbReference type="Proteomes" id="UP000561438"/>
    </source>
</evidence>
<accession>A0A850HBR0</accession>
<dbReference type="EMBL" id="JABWGV010000002">
    <property type="protein sequence ID" value="NVD44519.1"/>
    <property type="molecule type" value="Genomic_DNA"/>
</dbReference>
<organism evidence="1 2">
    <name type="scientific">Qipengyuania atrilutea</name>
    <dbReference type="NCBI Taxonomy" id="2744473"/>
    <lineage>
        <taxon>Bacteria</taxon>
        <taxon>Pseudomonadati</taxon>
        <taxon>Pseudomonadota</taxon>
        <taxon>Alphaproteobacteria</taxon>
        <taxon>Sphingomonadales</taxon>
        <taxon>Erythrobacteraceae</taxon>
        <taxon>Qipengyuania</taxon>
    </lineage>
</organism>